<feature type="non-terminal residue" evidence="1">
    <location>
        <position position="1"/>
    </location>
</feature>
<name>A0AAV2RP68_MEGNR</name>
<dbReference type="EMBL" id="CAXKWB010025712">
    <property type="protein sequence ID" value="CAL4128538.1"/>
    <property type="molecule type" value="Genomic_DNA"/>
</dbReference>
<dbReference type="AlphaFoldDB" id="A0AAV2RP68"/>
<keyword evidence="2" id="KW-1185">Reference proteome</keyword>
<protein>
    <submittedName>
        <fullName evidence="1">Uncharacterized protein</fullName>
    </submittedName>
</protein>
<proteinExistence type="predicted"/>
<reference evidence="1 2" key="1">
    <citation type="submission" date="2024-05" db="EMBL/GenBank/DDBJ databases">
        <authorList>
            <person name="Wallberg A."/>
        </authorList>
    </citation>
    <scope>NUCLEOTIDE SEQUENCE [LARGE SCALE GENOMIC DNA]</scope>
</reference>
<accession>A0AAV2RP68</accession>
<gene>
    <name evidence="1" type="ORF">MNOR_LOCUS26143</name>
</gene>
<dbReference type="Proteomes" id="UP001497623">
    <property type="component" value="Unassembled WGS sequence"/>
</dbReference>
<evidence type="ECO:0000313" key="2">
    <source>
        <dbReference type="Proteomes" id="UP001497623"/>
    </source>
</evidence>
<evidence type="ECO:0000313" key="1">
    <source>
        <dbReference type="EMBL" id="CAL4128538.1"/>
    </source>
</evidence>
<sequence>EKIKSSLCDNMDYRLNLLVLFFVFIGADAKNCYYCTTNSNMDGIPYDAACGDPNYDGHAESHPTYVGCATLIYDDGNVMRLYEPHSSTEEDEACQRANYGDGNGDLTRCWCPEDKCNSHLCEECF</sequence>
<comment type="caution">
    <text evidence="1">The sequence shown here is derived from an EMBL/GenBank/DDBJ whole genome shotgun (WGS) entry which is preliminary data.</text>
</comment>
<organism evidence="1 2">
    <name type="scientific">Meganyctiphanes norvegica</name>
    <name type="common">Northern krill</name>
    <name type="synonym">Thysanopoda norvegica</name>
    <dbReference type="NCBI Taxonomy" id="48144"/>
    <lineage>
        <taxon>Eukaryota</taxon>
        <taxon>Metazoa</taxon>
        <taxon>Ecdysozoa</taxon>
        <taxon>Arthropoda</taxon>
        <taxon>Crustacea</taxon>
        <taxon>Multicrustacea</taxon>
        <taxon>Malacostraca</taxon>
        <taxon>Eumalacostraca</taxon>
        <taxon>Eucarida</taxon>
        <taxon>Euphausiacea</taxon>
        <taxon>Euphausiidae</taxon>
        <taxon>Meganyctiphanes</taxon>
    </lineage>
</organism>